<reference evidence="2" key="1">
    <citation type="submission" date="2016-12" db="EMBL/GenBank/DDBJ databases">
        <authorList>
            <person name="Jung M.Y."/>
            <person name="Lee S.H."/>
        </authorList>
    </citation>
    <scope>NUCLEOTIDE SEQUENCE [LARGE SCALE GENOMIC DNA]</scope>
    <source>
        <strain evidence="2">WiKim39</strain>
    </source>
</reference>
<dbReference type="RefSeq" id="WP_076614602.1">
    <property type="nucleotide sequence ID" value="NZ_CP019323.1"/>
</dbReference>
<proteinExistence type="predicted"/>
<keyword evidence="2" id="KW-1185">Reference proteome</keyword>
<gene>
    <name evidence="1" type="ORF">BTM29_05760</name>
</gene>
<organism evidence="1 2">
    <name type="scientific">Companilactobacillus allii</name>
    <dbReference type="NCBI Taxonomy" id="1847728"/>
    <lineage>
        <taxon>Bacteria</taxon>
        <taxon>Bacillati</taxon>
        <taxon>Bacillota</taxon>
        <taxon>Bacilli</taxon>
        <taxon>Lactobacillales</taxon>
        <taxon>Lactobacillaceae</taxon>
        <taxon>Companilactobacillus</taxon>
    </lineage>
</organism>
<dbReference type="Proteomes" id="UP000187499">
    <property type="component" value="Chromosome"/>
</dbReference>
<evidence type="ECO:0000313" key="1">
    <source>
        <dbReference type="EMBL" id="APX72099.1"/>
    </source>
</evidence>
<dbReference type="EMBL" id="CP019323">
    <property type="protein sequence ID" value="APX72099.1"/>
    <property type="molecule type" value="Genomic_DNA"/>
</dbReference>
<protein>
    <recommendedName>
        <fullName evidence="3">Holin</fullName>
    </recommendedName>
</protein>
<dbReference type="OrthoDB" id="2299198at2"/>
<dbReference type="STRING" id="1847728.BTM29_05760"/>
<name>A0A1P8Q2S4_9LACO</name>
<dbReference type="KEGG" id="lalw:BTM29_05760"/>
<dbReference type="AlphaFoldDB" id="A0A1P8Q2S4"/>
<evidence type="ECO:0000313" key="2">
    <source>
        <dbReference type="Proteomes" id="UP000187499"/>
    </source>
</evidence>
<evidence type="ECO:0008006" key="3">
    <source>
        <dbReference type="Google" id="ProtNLM"/>
    </source>
</evidence>
<sequence>MDIIQNLNLINATELILIALICYGLTQAAKQSKLKSTYMPFISMVVGAFVGIIVALIMHDSELGKAGIVGFLVGGWTSGLFTGVKAVINDKKEILK</sequence>
<accession>A0A1P8Q2S4</accession>